<dbReference type="EMBL" id="AP022871">
    <property type="protein sequence ID" value="BCB88567.1"/>
    <property type="molecule type" value="Genomic_DNA"/>
</dbReference>
<name>A0A6F8YQZ2_9ACTN</name>
<evidence type="ECO:0000313" key="3">
    <source>
        <dbReference type="Proteomes" id="UP000503011"/>
    </source>
</evidence>
<dbReference type="InterPro" id="IPR037401">
    <property type="entry name" value="SnoaL-like"/>
</dbReference>
<feature type="domain" description="SnoaL-like" evidence="1">
    <location>
        <begin position="7"/>
        <end position="132"/>
    </location>
</feature>
<dbReference type="Proteomes" id="UP000503011">
    <property type="component" value="Chromosome"/>
</dbReference>
<dbReference type="KEGG" id="psuu:Psuf_058800"/>
<proteinExistence type="predicted"/>
<accession>A0A6F8YQZ2</accession>
<reference evidence="2 3" key="1">
    <citation type="submission" date="2020-03" db="EMBL/GenBank/DDBJ databases">
        <title>Whole genome shotgun sequence of Phytohabitans suffuscus NBRC 105367.</title>
        <authorList>
            <person name="Komaki H."/>
            <person name="Tamura T."/>
        </authorList>
    </citation>
    <scope>NUCLEOTIDE SEQUENCE [LARGE SCALE GENOMIC DNA]</scope>
    <source>
        <strain evidence="2 3">NBRC 105367</strain>
    </source>
</reference>
<dbReference type="Gene3D" id="3.10.450.50">
    <property type="match status" value="1"/>
</dbReference>
<organism evidence="2 3">
    <name type="scientific">Phytohabitans suffuscus</name>
    <dbReference type="NCBI Taxonomy" id="624315"/>
    <lineage>
        <taxon>Bacteria</taxon>
        <taxon>Bacillati</taxon>
        <taxon>Actinomycetota</taxon>
        <taxon>Actinomycetes</taxon>
        <taxon>Micromonosporales</taxon>
        <taxon>Micromonosporaceae</taxon>
    </lineage>
</organism>
<protein>
    <submittedName>
        <fullName evidence="2">Bile-acid 7-alpha-dehydratase</fullName>
    </submittedName>
</protein>
<keyword evidence="3" id="KW-1185">Reference proteome</keyword>
<reference evidence="2 3" key="2">
    <citation type="submission" date="2020-03" db="EMBL/GenBank/DDBJ databases">
        <authorList>
            <person name="Ichikawa N."/>
            <person name="Kimura A."/>
            <person name="Kitahashi Y."/>
            <person name="Uohara A."/>
        </authorList>
    </citation>
    <scope>NUCLEOTIDE SEQUENCE [LARGE SCALE GENOMIC DNA]</scope>
    <source>
        <strain evidence="2 3">NBRC 105367</strain>
    </source>
</reference>
<evidence type="ECO:0000313" key="2">
    <source>
        <dbReference type="EMBL" id="BCB88567.1"/>
    </source>
</evidence>
<dbReference type="Pfam" id="PF13577">
    <property type="entry name" value="SnoaL_4"/>
    <property type="match status" value="1"/>
</dbReference>
<dbReference type="InterPro" id="IPR032710">
    <property type="entry name" value="NTF2-like_dom_sf"/>
</dbReference>
<evidence type="ECO:0000259" key="1">
    <source>
        <dbReference type="Pfam" id="PF13577"/>
    </source>
</evidence>
<sequence>MSIAALERLEAIEAITALKARYFRLLDTKDWASFRALFTDDMVFYFESDAPKVRSGDEFVAFVRVRLATATTVHQGHMPEIELLSASTARGTWAMFDWVDDPDQNRAFQGFGHYRELYRRDADGTWRIAELRLSRIRVDEVEPSRAQTTSTPSPR</sequence>
<gene>
    <name evidence="2" type="ORF">Psuf_058800</name>
</gene>
<dbReference type="RefSeq" id="WP_173160058.1">
    <property type="nucleotide sequence ID" value="NZ_AP022871.1"/>
</dbReference>
<dbReference type="AlphaFoldDB" id="A0A6F8YQZ2"/>
<dbReference type="SUPFAM" id="SSF54427">
    <property type="entry name" value="NTF2-like"/>
    <property type="match status" value="1"/>
</dbReference>